<protein>
    <recommendedName>
        <fullName evidence="5">Glycosyl transferase</fullName>
    </recommendedName>
</protein>
<dbReference type="GO" id="GO:0016757">
    <property type="term" value="F:glycosyltransferase activity"/>
    <property type="evidence" value="ECO:0007669"/>
    <property type="project" value="InterPro"/>
</dbReference>
<dbReference type="Proteomes" id="UP000027192">
    <property type="component" value="Unassembled WGS sequence"/>
</dbReference>
<name>A0A066RTK1_9GAMM</name>
<dbReference type="Pfam" id="PF13439">
    <property type="entry name" value="Glyco_transf_4"/>
    <property type="match status" value="1"/>
</dbReference>
<evidence type="ECO:0000259" key="2">
    <source>
        <dbReference type="Pfam" id="PF13439"/>
    </source>
</evidence>
<evidence type="ECO:0000259" key="1">
    <source>
        <dbReference type="Pfam" id="PF00534"/>
    </source>
</evidence>
<dbReference type="PANTHER" id="PTHR12526">
    <property type="entry name" value="GLYCOSYLTRANSFERASE"/>
    <property type="match status" value="1"/>
</dbReference>
<dbReference type="OrthoDB" id="9804196at2"/>
<dbReference type="GO" id="GO:1901135">
    <property type="term" value="P:carbohydrate derivative metabolic process"/>
    <property type="evidence" value="ECO:0007669"/>
    <property type="project" value="UniProtKB-ARBA"/>
</dbReference>
<dbReference type="Gene3D" id="3.40.50.2000">
    <property type="entry name" value="Glycogen Phosphorylase B"/>
    <property type="match status" value="2"/>
</dbReference>
<evidence type="ECO:0008006" key="5">
    <source>
        <dbReference type="Google" id="ProtNLM"/>
    </source>
</evidence>
<dbReference type="EMBL" id="JMIB01000030">
    <property type="protein sequence ID" value="KDM90678.1"/>
    <property type="molecule type" value="Genomic_DNA"/>
</dbReference>
<dbReference type="Pfam" id="PF00534">
    <property type="entry name" value="Glycos_transf_1"/>
    <property type="match status" value="1"/>
</dbReference>
<sequence>MMTTLLHVFSTFALGGPQIRFAQLVNALPGHHQHVVISLDGRLDAASRLAPHVEITYLTMPELKPLSLLERLKQIYQTIRRYRPEILMTYNWGAIEWALCNRFAGLCRGIHWEDGFNPDEATRLYQRRNLFRRLALGGRTEVVVPSQTLMRIARQQWHIPPVRLRYFPNGIEMPAQITPTNSAKKPTLITLASLRKEKNLPRLIKTVAAHAPDCRLLIGGDGPMLNELTTYVSKHHLSNQIQLAGRIDDVWDFLAQGDIFCLSSDTEQMPLSVLEAMGAGLPVLATDVGDVKSMLSAANHPFIVQPSAYAHAMAQLLATPDQWQPIGQANQQKAKQEYSFQTMLSNFCRLISPNR</sequence>
<proteinExistence type="predicted"/>
<feature type="domain" description="Glycosyltransferase subfamily 4-like N-terminal" evidence="2">
    <location>
        <begin position="15"/>
        <end position="172"/>
    </location>
</feature>
<evidence type="ECO:0000313" key="3">
    <source>
        <dbReference type="EMBL" id="KDM90678.1"/>
    </source>
</evidence>
<dbReference type="AlphaFoldDB" id="A0A066RTK1"/>
<reference evidence="3 4" key="1">
    <citation type="submission" date="2014-04" db="EMBL/GenBank/DDBJ databases">
        <title>Draft genome sequence of Photobacterium halotolerans S2753: a solonamide, ngercheumicin and holomycin producer.</title>
        <authorList>
            <person name="Machado H.R."/>
            <person name="Gram L."/>
        </authorList>
    </citation>
    <scope>NUCLEOTIDE SEQUENCE [LARGE SCALE GENOMIC DNA]</scope>
    <source>
        <strain evidence="3 4">S2753</strain>
    </source>
</reference>
<dbReference type="InterPro" id="IPR028098">
    <property type="entry name" value="Glyco_trans_4-like_N"/>
</dbReference>
<organism evidence="3 4">
    <name type="scientific">Photobacterium galatheae</name>
    <dbReference type="NCBI Taxonomy" id="1654360"/>
    <lineage>
        <taxon>Bacteria</taxon>
        <taxon>Pseudomonadati</taxon>
        <taxon>Pseudomonadota</taxon>
        <taxon>Gammaproteobacteria</taxon>
        <taxon>Vibrionales</taxon>
        <taxon>Vibrionaceae</taxon>
        <taxon>Photobacterium</taxon>
    </lineage>
</organism>
<gene>
    <name evidence="3" type="ORF">EA58_16345</name>
</gene>
<dbReference type="SUPFAM" id="SSF53756">
    <property type="entry name" value="UDP-Glycosyltransferase/glycogen phosphorylase"/>
    <property type="match status" value="1"/>
</dbReference>
<feature type="domain" description="Glycosyl transferase family 1" evidence="1">
    <location>
        <begin position="183"/>
        <end position="329"/>
    </location>
</feature>
<dbReference type="STRING" id="1654360.EA58_16345"/>
<dbReference type="RefSeq" id="WP_051642141.1">
    <property type="nucleotide sequence ID" value="NZ_JAGSGC010000013.1"/>
</dbReference>
<keyword evidence="4" id="KW-1185">Reference proteome</keyword>
<dbReference type="CDD" id="cd03801">
    <property type="entry name" value="GT4_PimA-like"/>
    <property type="match status" value="1"/>
</dbReference>
<evidence type="ECO:0000313" key="4">
    <source>
        <dbReference type="Proteomes" id="UP000027192"/>
    </source>
</evidence>
<comment type="caution">
    <text evidence="3">The sequence shown here is derived from an EMBL/GenBank/DDBJ whole genome shotgun (WGS) entry which is preliminary data.</text>
</comment>
<accession>A0A066RTK1</accession>
<dbReference type="InterPro" id="IPR001296">
    <property type="entry name" value="Glyco_trans_1"/>
</dbReference>